<reference evidence="2" key="1">
    <citation type="submission" date="2019-11" db="EMBL/GenBank/DDBJ databases">
        <title>Genome sequence of Heliorestis convoluta strain HH, an alkaliphilic and minimalistic phototrophic bacterium from a soda lake in Egypt.</title>
        <authorList>
            <person name="Dewey E.D."/>
            <person name="Stokes L.M."/>
            <person name="Burchell B.M."/>
            <person name="Shaffer K.N."/>
            <person name="Huntington A.M."/>
            <person name="Baker J.M."/>
            <person name="Nadendla S."/>
            <person name="Giglio M.G."/>
            <person name="Touchman J.W."/>
            <person name="Blankenship R.E."/>
            <person name="Madigan M.T."/>
            <person name="Sattley W.M."/>
        </authorList>
    </citation>
    <scope>NUCLEOTIDE SEQUENCE [LARGE SCALE GENOMIC DNA]</scope>
    <source>
        <strain evidence="2">HH</strain>
    </source>
</reference>
<keyword evidence="2" id="KW-1185">Reference proteome</keyword>
<dbReference type="OrthoDB" id="9802752at2"/>
<gene>
    <name evidence="1" type="ORF">FTV88_2237</name>
</gene>
<name>A0A5Q2N713_9FIRM</name>
<protein>
    <submittedName>
        <fullName evidence="1">Type II toxin-antitoxin system death-on-curing family toxin</fullName>
    </submittedName>
</protein>
<sequence>MRYLTEREVISINLLVIERYSPKEQKGVKIPELLNSAINRPKQSESTHVHNNL</sequence>
<evidence type="ECO:0000313" key="2">
    <source>
        <dbReference type="Proteomes" id="UP000366051"/>
    </source>
</evidence>
<dbReference type="EMBL" id="CP045875">
    <property type="protein sequence ID" value="QGG48335.1"/>
    <property type="molecule type" value="Genomic_DNA"/>
</dbReference>
<dbReference type="AlphaFoldDB" id="A0A5Q2N713"/>
<dbReference type="RefSeq" id="WP_153725542.1">
    <property type="nucleotide sequence ID" value="NZ_CP045875.1"/>
</dbReference>
<dbReference type="KEGG" id="hcv:FTV88_2237"/>
<evidence type="ECO:0000313" key="1">
    <source>
        <dbReference type="EMBL" id="QGG48335.1"/>
    </source>
</evidence>
<proteinExistence type="predicted"/>
<organism evidence="1 2">
    <name type="scientific">Heliorestis convoluta</name>
    <dbReference type="NCBI Taxonomy" id="356322"/>
    <lineage>
        <taxon>Bacteria</taxon>
        <taxon>Bacillati</taxon>
        <taxon>Bacillota</taxon>
        <taxon>Clostridia</taxon>
        <taxon>Eubacteriales</taxon>
        <taxon>Heliobacteriaceae</taxon>
        <taxon>Heliorestis</taxon>
    </lineage>
</organism>
<accession>A0A5Q2N713</accession>
<dbReference type="Proteomes" id="UP000366051">
    <property type="component" value="Chromosome"/>
</dbReference>